<accession>A0AAF0T3M9</accession>
<dbReference type="RefSeq" id="WP_006649961.1">
    <property type="nucleotide sequence ID" value="NZ_CP101873.1"/>
</dbReference>
<keyword evidence="5 10" id="KW-0031">Aminopeptidase</keyword>
<proteinExistence type="inferred from homology"/>
<name>A0AAF0T3M9_9EURY</name>
<dbReference type="AlphaFoldDB" id="A0AAF0T3M9"/>
<keyword evidence="11" id="KW-1185">Reference proteome</keyword>
<evidence type="ECO:0000256" key="1">
    <source>
        <dbReference type="ARBA" id="ARBA00001941"/>
    </source>
</evidence>
<dbReference type="InterPro" id="IPR035097">
    <property type="entry name" value="M29_N-terminal"/>
</dbReference>
<evidence type="ECO:0000313" key="11">
    <source>
        <dbReference type="Proteomes" id="UP001224926"/>
    </source>
</evidence>
<keyword evidence="8" id="KW-0378">Hydrolase</keyword>
<dbReference type="Proteomes" id="UP001224926">
    <property type="component" value="Chromosome"/>
</dbReference>
<dbReference type="GeneID" id="39861561"/>
<dbReference type="InterPro" id="IPR000787">
    <property type="entry name" value="Peptidase_M29"/>
</dbReference>
<dbReference type="Gene3D" id="3.40.1830.10">
    <property type="entry name" value="Thermophilic metalloprotease (M29)"/>
    <property type="match status" value="1"/>
</dbReference>
<dbReference type="PANTHER" id="PTHR34448:SF1">
    <property type="entry name" value="BLL6088 PROTEIN"/>
    <property type="match status" value="1"/>
</dbReference>
<evidence type="ECO:0000256" key="8">
    <source>
        <dbReference type="ARBA" id="ARBA00022801"/>
    </source>
</evidence>
<dbReference type="EMBL" id="CP101873">
    <property type="protein sequence ID" value="WMT09572.1"/>
    <property type="molecule type" value="Genomic_DNA"/>
</dbReference>
<dbReference type="InterPro" id="IPR052170">
    <property type="entry name" value="M29_Exopeptidase"/>
</dbReference>
<comment type="cofactor">
    <cofactor evidence="1">
        <name>Co(2+)</name>
        <dbReference type="ChEBI" id="CHEBI:48828"/>
    </cofactor>
</comment>
<evidence type="ECO:0000256" key="5">
    <source>
        <dbReference type="ARBA" id="ARBA00022438"/>
    </source>
</evidence>
<dbReference type="SUPFAM" id="SSF144052">
    <property type="entry name" value="Thermophilic metalloprotease-like"/>
    <property type="match status" value="1"/>
</dbReference>
<dbReference type="GeneID" id="84213876"/>
<dbReference type="GO" id="GO:0046872">
    <property type="term" value="F:metal ion binding"/>
    <property type="evidence" value="ECO:0007669"/>
    <property type="project" value="UniProtKB-KW"/>
</dbReference>
<dbReference type="GO" id="GO:0006508">
    <property type="term" value="P:proteolysis"/>
    <property type="evidence" value="ECO:0007669"/>
    <property type="project" value="UniProtKB-KW"/>
</dbReference>
<comment type="similarity">
    <text evidence="4">Belongs to the peptidase M29 family.</text>
</comment>
<gene>
    <name evidence="10" type="ORF">NP511_08010</name>
</gene>
<keyword evidence="6" id="KW-0645">Protease</keyword>
<evidence type="ECO:0000256" key="9">
    <source>
        <dbReference type="ARBA" id="ARBA00023049"/>
    </source>
</evidence>
<keyword evidence="9" id="KW-0482">Metalloprotease</keyword>
<evidence type="ECO:0000256" key="4">
    <source>
        <dbReference type="ARBA" id="ARBA00008236"/>
    </source>
</evidence>
<keyword evidence="7" id="KW-0479">Metal-binding</keyword>
<protein>
    <submittedName>
        <fullName evidence="10">Aminopeptidase</fullName>
    </submittedName>
</protein>
<dbReference type="GO" id="GO:0008237">
    <property type="term" value="F:metallopeptidase activity"/>
    <property type="evidence" value="ECO:0007669"/>
    <property type="project" value="UniProtKB-KW"/>
</dbReference>
<evidence type="ECO:0000256" key="2">
    <source>
        <dbReference type="ARBA" id="ARBA00001946"/>
    </source>
</evidence>
<dbReference type="Pfam" id="PF02073">
    <property type="entry name" value="Peptidase_M29"/>
    <property type="match status" value="1"/>
</dbReference>
<sequence length="365" mass="39816">MDERVREHAEVLVDWSARVEAGDDVVVSVGPDAHELAVAVAEKLGERGANLLATYSSGEVTRAYLQAHDDAFDEAPAHELALVENADVYLSLGGGRNTSATADVPGERRRAYTEARNEIRETRLGTRWVSTAHPTRSLAQQANMAYEEYRDFAYDAILRDWESLADEMAQLKNLLDAGSEVRLVSSDTDLTMSIEGRTAVNSAASVAYDSHNLPSGEVFTAPYATEGEVTFDVPMTIRGESVRNVRLEFEDGAVVDYDAEQGEGVIGDVLETDDGARRLGELGIGMNRGIDRYTDNILFDEKMGDTVHLALGRAYDACLPDGQSGNDSAVHVDLITDVSTDSRLEIDGEVVQRNGIFRFEDGFDA</sequence>
<organism evidence="10 11">
    <name type="scientific">Natrinema thermotolerans</name>
    <dbReference type="NCBI Taxonomy" id="121872"/>
    <lineage>
        <taxon>Archaea</taxon>
        <taxon>Methanobacteriati</taxon>
        <taxon>Methanobacteriota</taxon>
        <taxon>Stenosarchaea group</taxon>
        <taxon>Halobacteria</taxon>
        <taxon>Halobacteriales</taxon>
        <taxon>Natrialbaceae</taxon>
        <taxon>Natrinema</taxon>
    </lineage>
</organism>
<evidence type="ECO:0000313" key="10">
    <source>
        <dbReference type="EMBL" id="WMT09572.1"/>
    </source>
</evidence>
<comment type="cofactor">
    <cofactor evidence="2">
        <name>Mg(2+)</name>
        <dbReference type="ChEBI" id="CHEBI:18420"/>
    </cofactor>
</comment>
<dbReference type="GO" id="GO:0004177">
    <property type="term" value="F:aminopeptidase activity"/>
    <property type="evidence" value="ECO:0007669"/>
    <property type="project" value="UniProtKB-KW"/>
</dbReference>
<evidence type="ECO:0000256" key="3">
    <source>
        <dbReference type="ARBA" id="ARBA00001947"/>
    </source>
</evidence>
<comment type="cofactor">
    <cofactor evidence="3">
        <name>Zn(2+)</name>
        <dbReference type="ChEBI" id="CHEBI:29105"/>
    </cofactor>
</comment>
<evidence type="ECO:0000256" key="6">
    <source>
        <dbReference type="ARBA" id="ARBA00022670"/>
    </source>
</evidence>
<evidence type="ECO:0000256" key="7">
    <source>
        <dbReference type="ARBA" id="ARBA00022723"/>
    </source>
</evidence>
<reference evidence="10 11" key="1">
    <citation type="submission" date="2022-07" db="EMBL/GenBank/DDBJ databases">
        <title>Two temperate virus in Haloterrigena jeotgali A29.</title>
        <authorList>
            <person name="Deng X."/>
        </authorList>
    </citation>
    <scope>NUCLEOTIDE SEQUENCE [LARGE SCALE GENOMIC DNA]</scope>
    <source>
        <strain evidence="10 11">A29</strain>
    </source>
</reference>
<dbReference type="PANTHER" id="PTHR34448">
    <property type="entry name" value="AMINOPEPTIDASE"/>
    <property type="match status" value="1"/>
</dbReference>